<dbReference type="PANTHER" id="PTHR40572:SF1">
    <property type="entry name" value="PROTEIN BAX"/>
    <property type="match status" value="1"/>
</dbReference>
<comment type="caution">
    <text evidence="2">The sequence shown here is derived from an EMBL/GenBank/DDBJ whole genome shotgun (WGS) entry which is preliminary data.</text>
</comment>
<dbReference type="Pfam" id="PF01832">
    <property type="entry name" value="Glucosaminidase"/>
    <property type="match status" value="1"/>
</dbReference>
<dbReference type="InterPro" id="IPR053195">
    <property type="entry name" value="Bax-like"/>
</dbReference>
<dbReference type="Proteomes" id="UP000316688">
    <property type="component" value="Unassembled WGS sequence"/>
</dbReference>
<evidence type="ECO:0000313" key="3">
    <source>
        <dbReference type="Proteomes" id="UP000316688"/>
    </source>
</evidence>
<dbReference type="AlphaFoldDB" id="A0A557RM59"/>
<dbReference type="InterPro" id="IPR002901">
    <property type="entry name" value="MGlyc_endo_b_GlcNAc-like_dom"/>
</dbReference>
<name>A0A557RM59_9GAMM</name>
<protein>
    <recommendedName>
        <fullName evidence="1">Mannosyl-glycoprotein endo-beta-N-acetylglucosamidase-like domain-containing protein</fullName>
    </recommendedName>
</protein>
<proteinExistence type="predicted"/>
<reference evidence="2 3" key="1">
    <citation type="submission" date="2019-07" db="EMBL/GenBank/DDBJ databases">
        <title>Reclasification of Spiribacter aquaticus.</title>
        <authorList>
            <person name="Leon M.J."/>
            <person name="Sanchez-Porro C."/>
            <person name="Ventosa A."/>
        </authorList>
    </citation>
    <scope>NUCLEOTIDE SEQUENCE [LARGE SCALE GENOMIC DNA]</scope>
    <source>
        <strain evidence="2 3">SP30</strain>
    </source>
</reference>
<dbReference type="RefSeq" id="WP_144346838.1">
    <property type="nucleotide sequence ID" value="NZ_VMKP01000001.1"/>
</dbReference>
<dbReference type="EMBL" id="VMKP01000001">
    <property type="protein sequence ID" value="TVO66261.1"/>
    <property type="molecule type" value="Genomic_DNA"/>
</dbReference>
<evidence type="ECO:0000259" key="1">
    <source>
        <dbReference type="SMART" id="SM00047"/>
    </source>
</evidence>
<organism evidence="2 3">
    <name type="scientific">Spiribacter aquaticus</name>
    <dbReference type="NCBI Taxonomy" id="1935996"/>
    <lineage>
        <taxon>Bacteria</taxon>
        <taxon>Pseudomonadati</taxon>
        <taxon>Pseudomonadota</taxon>
        <taxon>Gammaproteobacteria</taxon>
        <taxon>Chromatiales</taxon>
        <taxon>Ectothiorhodospiraceae</taxon>
        <taxon>Spiribacter</taxon>
    </lineage>
</organism>
<dbReference type="PANTHER" id="PTHR40572">
    <property type="entry name" value="PROTEIN BAX"/>
    <property type="match status" value="1"/>
</dbReference>
<evidence type="ECO:0000313" key="2">
    <source>
        <dbReference type="EMBL" id="TVO66261.1"/>
    </source>
</evidence>
<dbReference type="Gene3D" id="1.10.530.10">
    <property type="match status" value="1"/>
</dbReference>
<keyword evidence="3" id="KW-1185">Reference proteome</keyword>
<feature type="domain" description="Mannosyl-glycoprotein endo-beta-N-acetylglucosamidase-like" evidence="1">
    <location>
        <begin position="147"/>
        <end position="280"/>
    </location>
</feature>
<accession>A0A557RM59</accession>
<dbReference type="SMART" id="SM00047">
    <property type="entry name" value="LYZ2"/>
    <property type="match status" value="1"/>
</dbReference>
<sequence length="313" mass="34313">MTPATDNAPTFVSRGRALIDALPLTAALFGVALAWLSWPDVANSDGEVPPLQPIETRTAVALERAFAGYGYGWPAQQVPPVSVQAFPPDLAETVTDTKKSLFFRTLLPLVLAENARIEAQREDLARAAPSGLPDERRREILSRLADEYGVKGDPLAPATQAALKARVNTVPPALALAQAAKESGWGTSRFARQGNNLFGEWTWDASQGMTPRDAAADTDHFVRRFTNLRASVRSYLNNLNTHAAYARFRSLRARAQAAGRAMTPTEMTGGLEKYSQRGWDYVREVRAMITTNQLSQRVANVRLTPLAERVAQR</sequence>
<gene>
    <name evidence="2" type="ORF">FPL11_00755</name>
</gene>
<dbReference type="GO" id="GO:0004040">
    <property type="term" value="F:amidase activity"/>
    <property type="evidence" value="ECO:0007669"/>
    <property type="project" value="InterPro"/>
</dbReference>